<evidence type="ECO:0000256" key="1">
    <source>
        <dbReference type="ARBA" id="ARBA00022729"/>
    </source>
</evidence>
<protein>
    <recommendedName>
        <fullName evidence="6">Dockerin domain-containing protein</fullName>
    </recommendedName>
</protein>
<dbReference type="SMART" id="SM00191">
    <property type="entry name" value="Int_alpha"/>
    <property type="match status" value="4"/>
</dbReference>
<organism evidence="4 5">
    <name type="scientific">Candidatus Magnetoglobus multicellularis str. Araruama</name>
    <dbReference type="NCBI Taxonomy" id="890399"/>
    <lineage>
        <taxon>Bacteria</taxon>
        <taxon>Pseudomonadati</taxon>
        <taxon>Thermodesulfobacteriota</taxon>
        <taxon>Desulfobacteria</taxon>
        <taxon>Desulfobacterales</taxon>
        <taxon>Desulfobacteraceae</taxon>
        <taxon>Candidatus Magnetoglobus</taxon>
    </lineage>
</organism>
<dbReference type="PANTHER" id="PTHR36220">
    <property type="entry name" value="UNNAMED PRODUCT"/>
    <property type="match status" value="1"/>
</dbReference>
<dbReference type="PROSITE" id="PS00448">
    <property type="entry name" value="CLOS_CELLULOSOME_RPT"/>
    <property type="match status" value="1"/>
</dbReference>
<dbReference type="SUPFAM" id="SSF50965">
    <property type="entry name" value="Galactose oxidase, central domain"/>
    <property type="match status" value="2"/>
</dbReference>
<dbReference type="InterPro" id="IPR018247">
    <property type="entry name" value="EF_Hand_1_Ca_BS"/>
</dbReference>
<evidence type="ECO:0000313" key="4">
    <source>
        <dbReference type="EMBL" id="ETR70472.1"/>
    </source>
</evidence>
<dbReference type="InterPro" id="IPR013517">
    <property type="entry name" value="FG-GAP"/>
</dbReference>
<dbReference type="SUPFAM" id="SSF49464">
    <property type="entry name" value="Carboxypeptidase regulatory domain-like"/>
    <property type="match status" value="2"/>
</dbReference>
<reference evidence="5" key="1">
    <citation type="submission" date="2012-11" db="EMBL/GenBank/DDBJ databases">
        <authorList>
            <person name="Lucero-Rivera Y.E."/>
            <person name="Tovar-Ramirez D."/>
        </authorList>
    </citation>
    <scope>NUCLEOTIDE SEQUENCE [LARGE SCALE GENOMIC DNA]</scope>
    <source>
        <strain evidence="5">Araruama</strain>
    </source>
</reference>
<dbReference type="InterPro" id="IPR002105">
    <property type="entry name" value="Dockerin_1_rpt"/>
</dbReference>
<dbReference type="Gene3D" id="2.130.10.130">
    <property type="entry name" value="Integrin alpha, N-terminal"/>
    <property type="match status" value="3"/>
</dbReference>
<dbReference type="InterPro" id="IPR011043">
    <property type="entry name" value="Gal_Oxase/kelch_b-propeller"/>
</dbReference>
<comment type="caution">
    <text evidence="4">The sequence shown here is derived from an EMBL/GenBank/DDBJ whole genome shotgun (WGS) entry which is preliminary data.</text>
</comment>
<dbReference type="InterPro" id="IPR008969">
    <property type="entry name" value="CarboxyPept-like_regulatory"/>
</dbReference>
<dbReference type="GO" id="GO:0000272">
    <property type="term" value="P:polysaccharide catabolic process"/>
    <property type="evidence" value="ECO:0007669"/>
    <property type="project" value="InterPro"/>
</dbReference>
<dbReference type="GO" id="GO:0004553">
    <property type="term" value="F:hydrolase activity, hydrolyzing O-glycosyl compounds"/>
    <property type="evidence" value="ECO:0007669"/>
    <property type="project" value="InterPro"/>
</dbReference>
<evidence type="ECO:0008006" key="6">
    <source>
        <dbReference type="Google" id="ProtNLM"/>
    </source>
</evidence>
<dbReference type="InterPro" id="IPR028994">
    <property type="entry name" value="Integrin_alpha_N"/>
</dbReference>
<dbReference type="AlphaFoldDB" id="A0A1V1P6G4"/>
<accession>A0A1V1P6G4</accession>
<evidence type="ECO:0000256" key="2">
    <source>
        <dbReference type="ARBA" id="ARBA00022737"/>
    </source>
</evidence>
<keyword evidence="1" id="KW-0732">Signal</keyword>
<keyword evidence="2" id="KW-0677">Repeat</keyword>
<keyword evidence="3" id="KW-0325">Glycoprotein</keyword>
<dbReference type="EMBL" id="ATBP01000418">
    <property type="protein sequence ID" value="ETR70472.1"/>
    <property type="molecule type" value="Genomic_DNA"/>
</dbReference>
<dbReference type="InterPro" id="IPR013519">
    <property type="entry name" value="Int_alpha_beta-p"/>
</dbReference>
<dbReference type="Proteomes" id="UP000189670">
    <property type="component" value="Unassembled WGS sequence"/>
</dbReference>
<dbReference type="InterPro" id="IPR013784">
    <property type="entry name" value="Carb-bd-like_fold"/>
</dbReference>
<evidence type="ECO:0000313" key="5">
    <source>
        <dbReference type="Proteomes" id="UP000189670"/>
    </source>
</evidence>
<dbReference type="PANTHER" id="PTHR36220:SF1">
    <property type="entry name" value="GAMMA TUBULIN COMPLEX COMPONENT C-TERMINAL DOMAIN-CONTAINING PROTEIN"/>
    <property type="match status" value="1"/>
</dbReference>
<dbReference type="SUPFAM" id="SSF49452">
    <property type="entry name" value="Starch-binding domain-like"/>
    <property type="match status" value="1"/>
</dbReference>
<dbReference type="GO" id="GO:0030246">
    <property type="term" value="F:carbohydrate binding"/>
    <property type="evidence" value="ECO:0007669"/>
    <property type="project" value="InterPro"/>
</dbReference>
<dbReference type="Pfam" id="PF14312">
    <property type="entry name" value="FG-GAP_2"/>
    <property type="match status" value="7"/>
</dbReference>
<sequence length="850" mass="95972">MQEDFRFGSAVSISDNYAIICSRGNKDNRNHSGTAYVFRRDNNIWTQVGNLISDDASNFDMFAYSVSIDNKQVIIGSYGCFSNNLGSAYIFDVQTRSQQAKLVPNDSKPNDQFGISVSLSNNYAIVGAAYGGRISDGETFSKFGAAYIFENNNGEWSQQAKLLPDVEKEHSFFGYTVDISNDYAVVSARYDLGNKANSGAAYIYKRKNDNWFLEQKIFADDGYYNDAFGGSVSISGDYIIIGAPNKNDSSGSAYIFKRNNDTWYQQAKLCIDDNTEKMNFGVKVSISGNYAIVSSNNERYVKERGAIYIFVRDENEWVQQSKILASDGNQYDWFNHVSSSDSYFIVGAPGDDDYDENSGSAYIYPLSTINPIISGKVTDLRDIPFSNAEINFENLKTIESDNDGSFSTEVPYNWSGKATISYNNYIFNPQQISIDPISKNLNQNFNISVYTISGFVKDIFNNPISGTKIVFNNQGGTTLTNSQGYYSKEIFHNWSGNTYVEGKGYKYEPVVQTYNNVDQCHSNQNYTGSKLTISGYCSDIDQLPISNVEVTIYPLQRKIYSDEEGLYTFDIDYLWSGKITAQKIGYIFTPSFHEYSLLQTNIINQNFTGSSEIFTITGRIIDKNEAPVQNITIQIIENNTHSATHAEIQTDEVGQFSYQVSHGWSGNIEAVSSDYSFEPQMRQIISISVNMMDQNFIASLHTQNNTILNEWKQFNHHSFEFFGTLTCSIFKNNESIIQQGDYLAAFVDNEIRGIAEASSGPNGNLFFLQLWGDDKQQMQYKYYNSSDNSVYDLAYKTDYEPMISIGSVQEPYVIHLSDSNEHNFDFDVNHDNHINLIDVLLIIKHITGFH</sequence>
<dbReference type="PROSITE" id="PS00018">
    <property type="entry name" value="EF_HAND_1"/>
    <property type="match status" value="1"/>
</dbReference>
<proteinExistence type="predicted"/>
<evidence type="ECO:0000256" key="3">
    <source>
        <dbReference type="ARBA" id="ARBA00023180"/>
    </source>
</evidence>
<name>A0A1V1P6G4_9BACT</name>
<gene>
    <name evidence="4" type="ORF">OMM_03213</name>
</gene>